<accession>A0A845LGM5</accession>
<dbReference type="EMBL" id="WXEX01000004">
    <property type="protein sequence ID" value="MZP42623.1"/>
    <property type="molecule type" value="Genomic_DNA"/>
</dbReference>
<dbReference type="OrthoDB" id="163953at2"/>
<evidence type="ECO:0000313" key="2">
    <source>
        <dbReference type="Proteomes" id="UP000471031"/>
    </source>
</evidence>
<dbReference type="Proteomes" id="UP000471031">
    <property type="component" value="Unassembled WGS sequence"/>
</dbReference>
<evidence type="ECO:0000313" key="1">
    <source>
        <dbReference type="EMBL" id="MZP42623.1"/>
    </source>
</evidence>
<reference evidence="1 2" key="1">
    <citation type="submission" date="2020-01" db="EMBL/GenBank/DDBJ databases">
        <title>Whole genome sequence of Heliobacterium gestii DSM 11169.</title>
        <authorList>
            <person name="Kyndt J.A."/>
            <person name="Meyer T.E."/>
        </authorList>
    </citation>
    <scope>NUCLEOTIDE SEQUENCE [LARGE SCALE GENOMIC DNA]</scope>
    <source>
        <strain evidence="1 2">DSM 11169</strain>
    </source>
</reference>
<gene>
    <name evidence="1" type="ORF">GTO89_06170</name>
</gene>
<sequence>MSHFTQILSQSVTNLEALRKAVARMGFELRENDLCRYYFGQKMKDFVIRLPGKYDAALVPAGEGSGAYRIEADWEGDHVSRYLGREAELLLKYYTAELAKMEALKRGYAVTEQAEEGALVILARDSDGSALRIECQGGGSIRCQPQHITGEACMKFFELEQALGDIQEHQKTGAFWGGDETLKKLRIRSRYYCG</sequence>
<name>A0A845LGM5_HELGE</name>
<organism evidence="1 2">
    <name type="scientific">Heliomicrobium gestii</name>
    <name type="common">Heliobacterium gestii</name>
    <dbReference type="NCBI Taxonomy" id="2699"/>
    <lineage>
        <taxon>Bacteria</taxon>
        <taxon>Bacillati</taxon>
        <taxon>Bacillota</taxon>
        <taxon>Clostridia</taxon>
        <taxon>Eubacteriales</taxon>
        <taxon>Heliobacteriaceae</taxon>
        <taxon>Heliomicrobium</taxon>
    </lineage>
</organism>
<keyword evidence="2" id="KW-1185">Reference proteome</keyword>
<protein>
    <submittedName>
        <fullName evidence="1">Uncharacterized protein</fullName>
    </submittedName>
</protein>
<dbReference type="AlphaFoldDB" id="A0A845LGM5"/>
<dbReference type="RefSeq" id="WP_161261186.1">
    <property type="nucleotide sequence ID" value="NZ_JAFBDC010000003.1"/>
</dbReference>
<proteinExistence type="predicted"/>
<comment type="caution">
    <text evidence="1">The sequence shown here is derived from an EMBL/GenBank/DDBJ whole genome shotgun (WGS) entry which is preliminary data.</text>
</comment>